<keyword evidence="2" id="KW-0812">Transmembrane</keyword>
<accession>A0A6A2VEH4</accession>
<feature type="transmembrane region" description="Helical" evidence="2">
    <location>
        <begin position="111"/>
        <end position="130"/>
    </location>
</feature>
<feature type="transmembrane region" description="Helical" evidence="2">
    <location>
        <begin position="12"/>
        <end position="32"/>
    </location>
</feature>
<name>A0A6A2VEH4_9BIFI</name>
<dbReference type="InterPro" id="IPR010540">
    <property type="entry name" value="CmpB_TMEM229"/>
</dbReference>
<dbReference type="OrthoDB" id="9789229at2"/>
<dbReference type="Proteomes" id="UP000440041">
    <property type="component" value="Unassembled WGS sequence"/>
</dbReference>
<reference evidence="3 4" key="1">
    <citation type="submission" date="2019-09" db="EMBL/GenBank/DDBJ databases">
        <title>Characterization of the phylogenetic diversity of two novel species belonging to the genus Bifidobacterium: Bifidobacterium cebidarum sp. nov. and Bifidobacterium leontopitheci sp. nov.</title>
        <authorList>
            <person name="Lugli G.A."/>
            <person name="Duranti S."/>
            <person name="Milani C."/>
            <person name="Turroni F."/>
            <person name="Ventura M."/>
        </authorList>
    </citation>
    <scope>NUCLEOTIDE SEQUENCE [LARGE SCALE GENOMIC DNA]</scope>
    <source>
        <strain evidence="3 4">DSM 100238</strain>
    </source>
</reference>
<dbReference type="AlphaFoldDB" id="A0A6A2VEH4"/>
<comment type="caution">
    <text evidence="3">The sequence shown here is derived from an EMBL/GenBank/DDBJ whole genome shotgun (WGS) entry which is preliminary data.</text>
</comment>
<feature type="transmembrane region" description="Helical" evidence="2">
    <location>
        <begin position="68"/>
        <end position="90"/>
    </location>
</feature>
<evidence type="ECO:0000256" key="2">
    <source>
        <dbReference type="SAM" id="Phobius"/>
    </source>
</evidence>
<keyword evidence="2" id="KW-1133">Transmembrane helix</keyword>
<sequence>MQVLEFLEQLFLTWALYSCIGWIWETGLSIVVRHRFVDRGVLIGPLCPIYGFGALLVLFLLNDVTNPIALFLSSGVVACTLEYISSYVIEKLHHVRLWDYTNKPFNINGRVYLNGFIAFGAGATLVKLFVQPWFMGVVRQWAPLAVHVVSAVIAVLLMVDVALTAAYSWSFDTKLKRISEDVNALHAEQVANLDEKVVTASERFEERRRTVLDSHVSHTLNWQQRRLMQAFPAMRSVRDNTIIDQLRESMEGLRSGRRANSTRHDDADAIAAGTHADKPAE</sequence>
<evidence type="ECO:0000313" key="4">
    <source>
        <dbReference type="Proteomes" id="UP000440041"/>
    </source>
</evidence>
<organism evidence="3 4">
    <name type="scientific">Bifidobacterium apri</name>
    <dbReference type="NCBI Taxonomy" id="1769423"/>
    <lineage>
        <taxon>Bacteria</taxon>
        <taxon>Bacillati</taxon>
        <taxon>Actinomycetota</taxon>
        <taxon>Actinomycetes</taxon>
        <taxon>Bifidobacteriales</taxon>
        <taxon>Bifidobacteriaceae</taxon>
        <taxon>Bifidobacterium</taxon>
    </lineage>
</organism>
<evidence type="ECO:0000256" key="1">
    <source>
        <dbReference type="SAM" id="MobiDB-lite"/>
    </source>
</evidence>
<keyword evidence="2" id="KW-0472">Membrane</keyword>
<protein>
    <submittedName>
        <fullName evidence="3">Transporter</fullName>
    </submittedName>
</protein>
<dbReference type="EMBL" id="WBSO01000010">
    <property type="protein sequence ID" value="KAB8297405.1"/>
    <property type="molecule type" value="Genomic_DNA"/>
</dbReference>
<feature type="region of interest" description="Disordered" evidence="1">
    <location>
        <begin position="253"/>
        <end position="281"/>
    </location>
</feature>
<feature type="transmembrane region" description="Helical" evidence="2">
    <location>
        <begin position="41"/>
        <end position="62"/>
    </location>
</feature>
<dbReference type="Pfam" id="PF06541">
    <property type="entry name" value="ABC_trans_CmpB"/>
    <property type="match status" value="1"/>
</dbReference>
<dbReference type="RefSeq" id="WP_152355867.1">
    <property type="nucleotide sequence ID" value="NZ_JBHLXF010000026.1"/>
</dbReference>
<feature type="transmembrane region" description="Helical" evidence="2">
    <location>
        <begin position="142"/>
        <end position="167"/>
    </location>
</feature>
<evidence type="ECO:0000313" key="3">
    <source>
        <dbReference type="EMBL" id="KAB8297405.1"/>
    </source>
</evidence>
<proteinExistence type="predicted"/>
<keyword evidence="4" id="KW-1185">Reference proteome</keyword>
<gene>
    <name evidence="3" type="ORF">DSM100238_1290</name>
</gene>